<dbReference type="InterPro" id="IPR001126">
    <property type="entry name" value="UmuC"/>
</dbReference>
<dbReference type="RefSeq" id="WP_166164223.1">
    <property type="nucleotide sequence ID" value="NZ_CP049740.1"/>
</dbReference>
<evidence type="ECO:0000256" key="11">
    <source>
        <dbReference type="ARBA" id="ARBA00022932"/>
    </source>
</evidence>
<evidence type="ECO:0000259" key="16">
    <source>
        <dbReference type="PROSITE" id="PS50173"/>
    </source>
</evidence>
<feature type="binding site" evidence="15">
    <location>
        <position position="23"/>
    </location>
    <ligand>
        <name>Mg(2+)</name>
        <dbReference type="ChEBI" id="CHEBI:18420"/>
    </ligand>
</feature>
<keyword evidence="18" id="KW-1185">Reference proteome</keyword>
<evidence type="ECO:0000256" key="1">
    <source>
        <dbReference type="ARBA" id="ARBA00004496"/>
    </source>
</evidence>
<dbReference type="GO" id="GO:0003684">
    <property type="term" value="F:damaged DNA binding"/>
    <property type="evidence" value="ECO:0007669"/>
    <property type="project" value="InterPro"/>
</dbReference>
<dbReference type="GO" id="GO:0000287">
    <property type="term" value="F:magnesium ion binding"/>
    <property type="evidence" value="ECO:0007669"/>
    <property type="project" value="UniProtKB-UniRule"/>
</dbReference>
<dbReference type="NCBIfam" id="NF010731">
    <property type="entry name" value="PRK14133.1"/>
    <property type="match status" value="1"/>
</dbReference>
<comment type="similarity">
    <text evidence="2 15">Belongs to the DNA polymerase type-Y family.</text>
</comment>
<keyword evidence="10 15" id="KW-0460">Magnesium</keyword>
<accession>A0A6G7KD67</accession>
<evidence type="ECO:0000256" key="4">
    <source>
        <dbReference type="ARBA" id="ARBA00022490"/>
    </source>
</evidence>
<comment type="cofactor">
    <cofactor evidence="15">
        <name>Mg(2+)</name>
        <dbReference type="ChEBI" id="CHEBI:18420"/>
    </cofactor>
    <text evidence="15">Binds 2 magnesium ions per subunit.</text>
</comment>
<evidence type="ECO:0000256" key="9">
    <source>
        <dbReference type="ARBA" id="ARBA00022763"/>
    </source>
</evidence>
<dbReference type="InterPro" id="IPR036775">
    <property type="entry name" value="DNA_pol_Y-fam_lit_finger_sf"/>
</dbReference>
<dbReference type="Proteomes" id="UP000501451">
    <property type="component" value="Chromosome"/>
</dbReference>
<dbReference type="NCBIfam" id="NF002677">
    <property type="entry name" value="PRK02406.1"/>
    <property type="match status" value="1"/>
</dbReference>
<reference evidence="17 18" key="1">
    <citation type="journal article" date="2017" name="Int. J. Syst. Evol. Microbiol.">
        <title>Jeotgalibaca porci sp. nov. and Jeotgalibaca arthritidis sp. nov., isolated from pigs, and emended description of the genus Jeotgalibaca.</title>
        <authorList>
            <person name="Zamora L."/>
            <person name="Perez-Sancho M."/>
            <person name="Dominguez L."/>
            <person name="Fernandez-Garayzabal J.F."/>
            <person name="Vela A.I."/>
        </authorList>
    </citation>
    <scope>NUCLEOTIDE SEQUENCE [LARGE SCALE GENOMIC DNA]</scope>
    <source>
        <strain evidence="17 18">CECT 9157</strain>
    </source>
</reference>
<feature type="binding site" evidence="15">
    <location>
        <position position="121"/>
    </location>
    <ligand>
        <name>Mg(2+)</name>
        <dbReference type="ChEBI" id="CHEBI:18420"/>
    </ligand>
</feature>
<dbReference type="EC" id="2.7.7.7" evidence="15"/>
<dbReference type="SUPFAM" id="SSF56672">
    <property type="entry name" value="DNA/RNA polymerases"/>
    <property type="match status" value="1"/>
</dbReference>
<evidence type="ECO:0000256" key="14">
    <source>
        <dbReference type="ARBA" id="ARBA00049244"/>
    </source>
</evidence>
<dbReference type="GO" id="GO:0009432">
    <property type="term" value="P:SOS response"/>
    <property type="evidence" value="ECO:0007669"/>
    <property type="project" value="TreeGrafter"/>
</dbReference>
<evidence type="ECO:0000256" key="13">
    <source>
        <dbReference type="ARBA" id="ARBA00023204"/>
    </source>
</evidence>
<keyword evidence="3 15" id="KW-0515">Mutator protein</keyword>
<protein>
    <recommendedName>
        <fullName evidence="15">DNA polymerase IV</fullName>
        <shortName evidence="15">Pol IV</shortName>
        <ecNumber evidence="15">2.7.7.7</ecNumber>
    </recommendedName>
</protein>
<dbReference type="EMBL" id="CP049740">
    <property type="protein sequence ID" value="QII83195.1"/>
    <property type="molecule type" value="Genomic_DNA"/>
</dbReference>
<dbReference type="InterPro" id="IPR017961">
    <property type="entry name" value="DNA_pol_Y-fam_little_finger"/>
</dbReference>
<dbReference type="Pfam" id="PF21999">
    <property type="entry name" value="IMS_HHH_1"/>
    <property type="match status" value="1"/>
</dbReference>
<dbReference type="InterPro" id="IPR043502">
    <property type="entry name" value="DNA/RNA_pol_sf"/>
</dbReference>
<dbReference type="GO" id="GO:0003887">
    <property type="term" value="F:DNA-directed DNA polymerase activity"/>
    <property type="evidence" value="ECO:0007669"/>
    <property type="project" value="UniProtKB-UniRule"/>
</dbReference>
<dbReference type="FunFam" id="3.30.1490.100:FF:000004">
    <property type="entry name" value="DNA polymerase IV"/>
    <property type="match status" value="1"/>
</dbReference>
<keyword evidence="13 15" id="KW-0234">DNA repair</keyword>
<evidence type="ECO:0000313" key="17">
    <source>
        <dbReference type="EMBL" id="QII83195.1"/>
    </source>
</evidence>
<dbReference type="SUPFAM" id="SSF100879">
    <property type="entry name" value="Lesion bypass DNA polymerase (Y-family), little finger domain"/>
    <property type="match status" value="1"/>
</dbReference>
<organism evidence="17 18">
    <name type="scientific">Jeotgalibaca arthritidis</name>
    <dbReference type="NCBI Taxonomy" id="1868794"/>
    <lineage>
        <taxon>Bacteria</taxon>
        <taxon>Bacillati</taxon>
        <taxon>Bacillota</taxon>
        <taxon>Bacilli</taxon>
        <taxon>Lactobacillales</taxon>
        <taxon>Carnobacteriaceae</taxon>
        <taxon>Jeotgalibaca</taxon>
    </lineage>
</organism>
<dbReference type="CDD" id="cd03586">
    <property type="entry name" value="PolY_Pol_IV_kappa"/>
    <property type="match status" value="1"/>
</dbReference>
<evidence type="ECO:0000256" key="5">
    <source>
        <dbReference type="ARBA" id="ARBA00022679"/>
    </source>
</evidence>
<keyword evidence="12 15" id="KW-0238">DNA-binding</keyword>
<dbReference type="InterPro" id="IPR043128">
    <property type="entry name" value="Rev_trsase/Diguanyl_cyclase"/>
</dbReference>
<evidence type="ECO:0000256" key="8">
    <source>
        <dbReference type="ARBA" id="ARBA00022723"/>
    </source>
</evidence>
<keyword evidence="8 15" id="KW-0479">Metal-binding</keyword>
<dbReference type="GO" id="GO:0005829">
    <property type="term" value="C:cytosol"/>
    <property type="evidence" value="ECO:0007669"/>
    <property type="project" value="TreeGrafter"/>
</dbReference>
<dbReference type="KEGG" id="jar:G7057_10115"/>
<comment type="function">
    <text evidence="15">Poorly processive, error-prone DNA polymerase involved in untargeted mutagenesis. Copies undamaged DNA at stalled replication forks, which arise in vivo from mismatched or misaligned primer ends. These misaligned primers can be extended by PolIV. Exhibits no 3'-5' exonuclease (proofreading) activity. May be involved in translesional synthesis, in conjunction with the beta clamp from PolIII.</text>
</comment>
<dbReference type="PROSITE" id="PS50173">
    <property type="entry name" value="UMUC"/>
    <property type="match status" value="1"/>
</dbReference>
<evidence type="ECO:0000256" key="6">
    <source>
        <dbReference type="ARBA" id="ARBA00022695"/>
    </source>
</evidence>
<evidence type="ECO:0000256" key="3">
    <source>
        <dbReference type="ARBA" id="ARBA00022457"/>
    </source>
</evidence>
<dbReference type="Pfam" id="PF11799">
    <property type="entry name" value="IMS_C"/>
    <property type="match status" value="1"/>
</dbReference>
<dbReference type="Gene3D" id="3.30.1490.100">
    <property type="entry name" value="DNA polymerase, Y-family, little finger domain"/>
    <property type="match status" value="1"/>
</dbReference>
<dbReference type="InterPro" id="IPR022880">
    <property type="entry name" value="DNApol_IV"/>
</dbReference>
<dbReference type="PANTHER" id="PTHR11076">
    <property type="entry name" value="DNA REPAIR POLYMERASE UMUC / TRANSFERASE FAMILY MEMBER"/>
    <property type="match status" value="1"/>
</dbReference>
<keyword evidence="7 15" id="KW-0235">DNA replication</keyword>
<dbReference type="HAMAP" id="MF_01113">
    <property type="entry name" value="DNApol_IV"/>
    <property type="match status" value="1"/>
</dbReference>
<keyword evidence="9 15" id="KW-0227">DNA damage</keyword>
<dbReference type="Pfam" id="PF00817">
    <property type="entry name" value="IMS"/>
    <property type="match status" value="1"/>
</dbReference>
<keyword evidence="11 15" id="KW-0239">DNA-directed DNA polymerase</keyword>
<sequence>MRYGLLTFKEPENNQNRKIIHIDMDAFYASVEERDNPSLKGKAVIIARDPRQTGGRGVVTTANYEARKFGVHSAMSAQLAYEQCPHAVFVPPRMDYYRTVSAQIRGIFQRYTDIIEPLSLDEAYLDVTNNKVNQPSATLIARQIQREVWQELHLTCSAGVSYNKFLAKVASDVKKPSGITVIEPEKAQAFLFDLPIEKFYGVGKRTAEKLKEVDISTGADLYQLSAKVLIDDFGKMGYVLYRKVRGIDNSPVTPNRERKSIGKENTYRNFLVRDDQVEEELKHLAESVANSLRKHKKHGQVVVLKIRYGDFTTLTRQKKLAEFINSSEDLYWEAMELWQEHGDIDKEIRLLGITVSQLAPQYYQNVQLPLWDKNHFTQGEK</sequence>
<keyword evidence="4 15" id="KW-0963">Cytoplasm</keyword>
<dbReference type="AlphaFoldDB" id="A0A6G7KD67"/>
<feature type="site" description="Substrate discrimination" evidence="15">
    <location>
        <position position="28"/>
    </location>
</feature>
<name>A0A6G7KD67_9LACT</name>
<dbReference type="PANTHER" id="PTHR11076:SF33">
    <property type="entry name" value="DNA POLYMERASE KAPPA"/>
    <property type="match status" value="1"/>
</dbReference>
<evidence type="ECO:0000256" key="2">
    <source>
        <dbReference type="ARBA" id="ARBA00010945"/>
    </source>
</evidence>
<dbReference type="Gene3D" id="3.40.1170.60">
    <property type="match status" value="1"/>
</dbReference>
<dbReference type="InterPro" id="IPR050116">
    <property type="entry name" value="DNA_polymerase-Y"/>
</dbReference>
<keyword evidence="5 15" id="KW-0808">Transferase</keyword>
<evidence type="ECO:0000256" key="12">
    <source>
        <dbReference type="ARBA" id="ARBA00023125"/>
    </source>
</evidence>
<comment type="subcellular location">
    <subcellularLocation>
        <location evidence="1 15">Cytoplasm</location>
    </subcellularLocation>
</comment>
<dbReference type="Gene3D" id="1.10.150.20">
    <property type="entry name" value="5' to 3' exonuclease, C-terminal subdomain"/>
    <property type="match status" value="1"/>
</dbReference>
<feature type="active site" evidence="15">
    <location>
        <position position="122"/>
    </location>
</feature>
<evidence type="ECO:0000256" key="15">
    <source>
        <dbReference type="HAMAP-Rule" id="MF_01113"/>
    </source>
</evidence>
<evidence type="ECO:0000256" key="10">
    <source>
        <dbReference type="ARBA" id="ARBA00022842"/>
    </source>
</evidence>
<dbReference type="GO" id="GO:0006281">
    <property type="term" value="P:DNA repair"/>
    <property type="evidence" value="ECO:0007669"/>
    <property type="project" value="UniProtKB-UniRule"/>
</dbReference>
<gene>
    <name evidence="15 17" type="primary">dinB</name>
    <name evidence="17" type="ORF">G7057_10115</name>
</gene>
<proteinExistence type="inferred from homology"/>
<dbReference type="Gene3D" id="3.30.70.270">
    <property type="match status" value="1"/>
</dbReference>
<comment type="subunit">
    <text evidence="15">Monomer.</text>
</comment>
<dbReference type="GO" id="GO:0042276">
    <property type="term" value="P:error-prone translesion synthesis"/>
    <property type="evidence" value="ECO:0007669"/>
    <property type="project" value="TreeGrafter"/>
</dbReference>
<feature type="domain" description="UmuC" evidence="16">
    <location>
        <begin position="19"/>
        <end position="203"/>
    </location>
</feature>
<comment type="catalytic activity">
    <reaction evidence="14 15">
        <text>DNA(n) + a 2'-deoxyribonucleoside 5'-triphosphate = DNA(n+1) + diphosphate</text>
        <dbReference type="Rhea" id="RHEA:22508"/>
        <dbReference type="Rhea" id="RHEA-COMP:17339"/>
        <dbReference type="Rhea" id="RHEA-COMP:17340"/>
        <dbReference type="ChEBI" id="CHEBI:33019"/>
        <dbReference type="ChEBI" id="CHEBI:61560"/>
        <dbReference type="ChEBI" id="CHEBI:173112"/>
        <dbReference type="EC" id="2.7.7.7"/>
    </reaction>
</comment>
<evidence type="ECO:0000313" key="18">
    <source>
        <dbReference type="Proteomes" id="UP000501451"/>
    </source>
</evidence>
<dbReference type="GO" id="GO:0006261">
    <property type="term" value="P:DNA-templated DNA replication"/>
    <property type="evidence" value="ECO:0007669"/>
    <property type="project" value="UniProtKB-UniRule"/>
</dbReference>
<dbReference type="InterPro" id="IPR053848">
    <property type="entry name" value="IMS_HHH_1"/>
</dbReference>
<keyword evidence="6 15" id="KW-0548">Nucleotidyltransferase</keyword>
<evidence type="ECO:0000256" key="7">
    <source>
        <dbReference type="ARBA" id="ARBA00022705"/>
    </source>
</evidence>